<dbReference type="PROSITE" id="PS51186">
    <property type="entry name" value="GNAT"/>
    <property type="match status" value="1"/>
</dbReference>
<reference evidence="4 5" key="1">
    <citation type="submission" date="2016-10" db="EMBL/GenBank/DDBJ databases">
        <authorList>
            <person name="de Groot N.N."/>
        </authorList>
    </citation>
    <scope>NUCLEOTIDE SEQUENCE [LARGE SCALE GENOMIC DNA]</scope>
    <source>
        <strain evidence="4 5">DSM 21800</strain>
    </source>
</reference>
<sequence length="169" mass="18285">MTPPMTLSEGGYAVAQLPSDSSAVVDAVMALEETGFEVGEQWSRNSWESEFDDPCEVLGAKDASGALIGVIALRYGGDTVDLDRIVVAPSARRRGVGRSLIMTALVQARLRRVTEMILEVRTDNEPAVTLYRELGFTAVTVRSDYYGPGRDAQVMKADTGARKARTNQA</sequence>
<dbReference type="Gene3D" id="3.40.630.30">
    <property type="match status" value="1"/>
</dbReference>
<dbReference type="Proteomes" id="UP000199103">
    <property type="component" value="Chromosome I"/>
</dbReference>
<evidence type="ECO:0000259" key="3">
    <source>
        <dbReference type="PROSITE" id="PS51186"/>
    </source>
</evidence>
<evidence type="ECO:0000256" key="1">
    <source>
        <dbReference type="ARBA" id="ARBA00022679"/>
    </source>
</evidence>
<dbReference type="InterPro" id="IPR016181">
    <property type="entry name" value="Acyl_CoA_acyltransferase"/>
</dbReference>
<dbReference type="InterPro" id="IPR000182">
    <property type="entry name" value="GNAT_dom"/>
</dbReference>
<gene>
    <name evidence="4" type="ORF">SAMN04489812_3825</name>
</gene>
<dbReference type="Pfam" id="PF00583">
    <property type="entry name" value="Acetyltransf_1"/>
    <property type="match status" value="1"/>
</dbReference>
<organism evidence="4 5">
    <name type="scientific">Microlunatus soli</name>
    <dbReference type="NCBI Taxonomy" id="630515"/>
    <lineage>
        <taxon>Bacteria</taxon>
        <taxon>Bacillati</taxon>
        <taxon>Actinomycetota</taxon>
        <taxon>Actinomycetes</taxon>
        <taxon>Propionibacteriales</taxon>
        <taxon>Propionibacteriaceae</taxon>
        <taxon>Microlunatus</taxon>
    </lineage>
</organism>
<dbReference type="PANTHER" id="PTHR43877">
    <property type="entry name" value="AMINOALKYLPHOSPHONATE N-ACETYLTRANSFERASE-RELATED-RELATED"/>
    <property type="match status" value="1"/>
</dbReference>
<dbReference type="EMBL" id="LT629772">
    <property type="protein sequence ID" value="SDT01183.1"/>
    <property type="molecule type" value="Genomic_DNA"/>
</dbReference>
<dbReference type="PANTHER" id="PTHR43877:SF2">
    <property type="entry name" value="AMINOALKYLPHOSPHONATE N-ACETYLTRANSFERASE-RELATED"/>
    <property type="match status" value="1"/>
</dbReference>
<dbReference type="AlphaFoldDB" id="A0A1H1WVF6"/>
<protein>
    <submittedName>
        <fullName evidence="4">Ribosomal-protein-alanine N-acetyltransferase</fullName>
    </submittedName>
</protein>
<dbReference type="GO" id="GO:0016747">
    <property type="term" value="F:acyltransferase activity, transferring groups other than amino-acyl groups"/>
    <property type="evidence" value="ECO:0007669"/>
    <property type="project" value="InterPro"/>
</dbReference>
<keyword evidence="2" id="KW-0012">Acyltransferase</keyword>
<keyword evidence="5" id="KW-1185">Reference proteome</keyword>
<accession>A0A1H1WVF6</accession>
<evidence type="ECO:0000313" key="4">
    <source>
        <dbReference type="EMBL" id="SDT01183.1"/>
    </source>
</evidence>
<evidence type="ECO:0000313" key="5">
    <source>
        <dbReference type="Proteomes" id="UP000199103"/>
    </source>
</evidence>
<evidence type="ECO:0000256" key="2">
    <source>
        <dbReference type="ARBA" id="ARBA00023315"/>
    </source>
</evidence>
<name>A0A1H1WVF6_9ACTN</name>
<dbReference type="CDD" id="cd04301">
    <property type="entry name" value="NAT_SF"/>
    <property type="match status" value="1"/>
</dbReference>
<dbReference type="InterPro" id="IPR050832">
    <property type="entry name" value="Bact_Acetyltransf"/>
</dbReference>
<keyword evidence="1 4" id="KW-0808">Transferase</keyword>
<dbReference type="OrthoDB" id="529907at2"/>
<dbReference type="SUPFAM" id="SSF55729">
    <property type="entry name" value="Acyl-CoA N-acyltransferases (Nat)"/>
    <property type="match status" value="1"/>
</dbReference>
<dbReference type="STRING" id="630515.SAMN04489812_3825"/>
<proteinExistence type="predicted"/>
<feature type="domain" description="N-acetyltransferase" evidence="3">
    <location>
        <begin position="15"/>
        <end position="160"/>
    </location>
</feature>